<keyword evidence="10 12" id="KW-0539">Nucleus</keyword>
<evidence type="ECO:0000256" key="10">
    <source>
        <dbReference type="ARBA" id="ARBA00023242"/>
    </source>
</evidence>
<dbReference type="SMART" id="SM00349">
    <property type="entry name" value="KRAB"/>
    <property type="match status" value="1"/>
</dbReference>
<feature type="domain" description="C2H2-type" evidence="14">
    <location>
        <begin position="442"/>
        <end position="468"/>
    </location>
</feature>
<evidence type="ECO:0000256" key="7">
    <source>
        <dbReference type="ARBA" id="ARBA00023015"/>
    </source>
</evidence>
<dbReference type="InterPro" id="IPR036051">
    <property type="entry name" value="KRAB_dom_sf"/>
</dbReference>
<keyword evidence="18" id="KW-1185">Reference proteome</keyword>
<keyword evidence="7" id="KW-0805">Transcription regulation</keyword>
<dbReference type="Gene3D" id="3.30.160.60">
    <property type="entry name" value="Classic Zinc Finger"/>
    <property type="match status" value="11"/>
</dbReference>
<evidence type="ECO:0000259" key="15">
    <source>
        <dbReference type="PROSITE" id="PS50804"/>
    </source>
</evidence>
<dbReference type="GO" id="GO:0000978">
    <property type="term" value="F:RNA polymerase II cis-regulatory region sequence-specific DNA binding"/>
    <property type="evidence" value="ECO:0007669"/>
    <property type="project" value="TreeGrafter"/>
</dbReference>
<feature type="domain" description="C2H2-type" evidence="14">
    <location>
        <begin position="497"/>
        <end position="524"/>
    </location>
</feature>
<name>L9KQX6_TUPCH</name>
<evidence type="ECO:0000259" key="16">
    <source>
        <dbReference type="PROSITE" id="PS50805"/>
    </source>
</evidence>
<feature type="domain" description="C2H2-type" evidence="14">
    <location>
        <begin position="469"/>
        <end position="496"/>
    </location>
</feature>
<dbReference type="InterPro" id="IPR013087">
    <property type="entry name" value="Znf_C2H2_type"/>
</dbReference>
<dbReference type="FunCoup" id="L9KQX6">
    <property type="interactions" value="127"/>
</dbReference>
<dbReference type="FunFam" id="3.30.160.60:FF:000200">
    <property type="entry name" value="zinc finger protein 510 isoform X2"/>
    <property type="match status" value="1"/>
</dbReference>
<feature type="domain" description="C2H2-type" evidence="14">
    <location>
        <begin position="358"/>
        <end position="385"/>
    </location>
</feature>
<dbReference type="GO" id="GO:0005654">
    <property type="term" value="C:nucleoplasm"/>
    <property type="evidence" value="ECO:0007669"/>
    <property type="project" value="TreeGrafter"/>
</dbReference>
<dbReference type="SMART" id="SM00355">
    <property type="entry name" value="ZnF_C2H2"/>
    <property type="match status" value="11"/>
</dbReference>
<dbReference type="CDD" id="cd07936">
    <property type="entry name" value="SCAN"/>
    <property type="match status" value="1"/>
</dbReference>
<dbReference type="STRING" id="246437.L9KQX6"/>
<feature type="region of interest" description="Disordered" evidence="13">
    <location>
        <begin position="177"/>
        <end position="201"/>
    </location>
</feature>
<evidence type="ECO:0000256" key="6">
    <source>
        <dbReference type="ARBA" id="ARBA00022833"/>
    </source>
</evidence>
<dbReference type="Gene3D" id="1.10.4020.10">
    <property type="entry name" value="DNA breaking-rejoining enzymes"/>
    <property type="match status" value="1"/>
</dbReference>
<evidence type="ECO:0000256" key="1">
    <source>
        <dbReference type="ARBA" id="ARBA00004123"/>
    </source>
</evidence>
<feature type="domain" description="C2H2-type" evidence="14">
    <location>
        <begin position="580"/>
        <end position="607"/>
    </location>
</feature>
<dbReference type="Proteomes" id="UP000011518">
    <property type="component" value="Unassembled WGS sequence"/>
</dbReference>
<dbReference type="SUPFAM" id="SSF109640">
    <property type="entry name" value="KRAB domain (Kruppel-associated box)"/>
    <property type="match status" value="1"/>
</dbReference>
<dbReference type="PROSITE" id="PS50157">
    <property type="entry name" value="ZINC_FINGER_C2H2_2"/>
    <property type="match status" value="11"/>
</dbReference>
<evidence type="ECO:0000256" key="3">
    <source>
        <dbReference type="ARBA" id="ARBA00022723"/>
    </source>
</evidence>
<comment type="similarity">
    <text evidence="2">Belongs to the krueppel C2H2-type zinc-finger protein family.</text>
</comment>
<comment type="subcellular location">
    <subcellularLocation>
        <location evidence="1 12">Nucleus</location>
    </subcellularLocation>
</comment>
<evidence type="ECO:0000256" key="2">
    <source>
        <dbReference type="ARBA" id="ARBA00006991"/>
    </source>
</evidence>
<dbReference type="SUPFAM" id="SSF47353">
    <property type="entry name" value="Retrovirus capsid dimerization domain-like"/>
    <property type="match status" value="1"/>
</dbReference>
<feature type="compositionally biased region" description="Basic and acidic residues" evidence="13">
    <location>
        <begin position="177"/>
        <end position="187"/>
    </location>
</feature>
<dbReference type="SUPFAM" id="SSF57667">
    <property type="entry name" value="beta-beta-alpha zinc fingers"/>
    <property type="match status" value="6"/>
</dbReference>
<evidence type="ECO:0000256" key="5">
    <source>
        <dbReference type="ARBA" id="ARBA00022771"/>
    </source>
</evidence>
<dbReference type="KEGG" id="tup:102489212"/>
<reference evidence="18" key="1">
    <citation type="submission" date="2012-07" db="EMBL/GenBank/DDBJ databases">
        <title>Genome of the Chinese tree shrew, a rising model animal genetically related to primates.</title>
        <authorList>
            <person name="Zhang G."/>
            <person name="Fan Y."/>
            <person name="Yao Y."/>
            <person name="Huang Z."/>
        </authorList>
    </citation>
    <scope>NUCLEOTIDE SEQUENCE [LARGE SCALE GENOMIC DNA]</scope>
</reference>
<dbReference type="PROSITE" id="PS50804">
    <property type="entry name" value="SCAN_BOX"/>
    <property type="match status" value="1"/>
</dbReference>
<evidence type="ECO:0000313" key="17">
    <source>
        <dbReference type="EMBL" id="ELW64879.1"/>
    </source>
</evidence>
<dbReference type="InterPro" id="IPR001909">
    <property type="entry name" value="KRAB"/>
</dbReference>
<dbReference type="Pfam" id="PF02023">
    <property type="entry name" value="SCAN"/>
    <property type="match status" value="1"/>
</dbReference>
<dbReference type="InParanoid" id="L9KQX6"/>
<dbReference type="AlphaFoldDB" id="L9KQX6"/>
<dbReference type="InterPro" id="IPR038269">
    <property type="entry name" value="SCAN_sf"/>
</dbReference>
<evidence type="ECO:0000256" key="11">
    <source>
        <dbReference type="PROSITE-ProRule" id="PRU00042"/>
    </source>
</evidence>
<dbReference type="GO" id="GO:0001817">
    <property type="term" value="P:regulation of cytokine production"/>
    <property type="evidence" value="ECO:0007669"/>
    <property type="project" value="TreeGrafter"/>
</dbReference>
<feature type="domain" description="KRAB" evidence="16">
    <location>
        <begin position="155"/>
        <end position="227"/>
    </location>
</feature>
<evidence type="ECO:0000256" key="8">
    <source>
        <dbReference type="ARBA" id="ARBA00023125"/>
    </source>
</evidence>
<dbReference type="PROSITE" id="PS50805">
    <property type="entry name" value="KRAB"/>
    <property type="match status" value="1"/>
</dbReference>
<evidence type="ECO:0000256" key="4">
    <source>
        <dbReference type="ARBA" id="ARBA00022737"/>
    </source>
</evidence>
<dbReference type="InterPro" id="IPR036236">
    <property type="entry name" value="Znf_C2H2_sf"/>
</dbReference>
<evidence type="ECO:0000313" key="18">
    <source>
        <dbReference type="Proteomes" id="UP000011518"/>
    </source>
</evidence>
<feature type="domain" description="C2H2-type" evidence="14">
    <location>
        <begin position="386"/>
        <end position="413"/>
    </location>
</feature>
<evidence type="ECO:0000259" key="14">
    <source>
        <dbReference type="PROSITE" id="PS50157"/>
    </source>
</evidence>
<dbReference type="PROSITE" id="PS00028">
    <property type="entry name" value="ZINC_FINGER_C2H2_1"/>
    <property type="match status" value="9"/>
</dbReference>
<dbReference type="GO" id="GO:0001227">
    <property type="term" value="F:DNA-binding transcription repressor activity, RNA polymerase II-specific"/>
    <property type="evidence" value="ECO:0007669"/>
    <property type="project" value="TreeGrafter"/>
</dbReference>
<dbReference type="PANTHER" id="PTHR24399">
    <property type="entry name" value="ZINC FINGER AND BTB DOMAIN-CONTAINING"/>
    <property type="match status" value="1"/>
</dbReference>
<feature type="region of interest" description="Disordered" evidence="13">
    <location>
        <begin position="40"/>
        <end position="63"/>
    </location>
</feature>
<dbReference type="InterPro" id="IPR003309">
    <property type="entry name" value="SCAN_dom"/>
</dbReference>
<accession>L9KQX6</accession>
<keyword evidence="9" id="KW-0804">Transcription</keyword>
<dbReference type="Pfam" id="PF00096">
    <property type="entry name" value="zf-C2H2"/>
    <property type="match status" value="9"/>
</dbReference>
<feature type="domain" description="SCAN box" evidence="15">
    <location>
        <begin position="64"/>
        <end position="146"/>
    </location>
</feature>
<keyword evidence="5 11" id="KW-0863">Zinc-finger</keyword>
<reference evidence="18" key="2">
    <citation type="journal article" date="2013" name="Nat. Commun.">
        <title>Genome of the Chinese tree shrew.</title>
        <authorList>
            <person name="Fan Y."/>
            <person name="Huang Z.Y."/>
            <person name="Cao C.C."/>
            <person name="Chen C.S."/>
            <person name="Chen Y.X."/>
            <person name="Fan D.D."/>
            <person name="He J."/>
            <person name="Hou H.L."/>
            <person name="Hu L."/>
            <person name="Hu X.T."/>
            <person name="Jiang X.T."/>
            <person name="Lai R."/>
            <person name="Lang Y.S."/>
            <person name="Liang B."/>
            <person name="Liao S.G."/>
            <person name="Mu D."/>
            <person name="Ma Y.Y."/>
            <person name="Niu Y.Y."/>
            <person name="Sun X.Q."/>
            <person name="Xia J.Q."/>
            <person name="Xiao J."/>
            <person name="Xiong Z.Q."/>
            <person name="Xu L."/>
            <person name="Yang L."/>
            <person name="Zhang Y."/>
            <person name="Zhao W."/>
            <person name="Zhao X.D."/>
            <person name="Zheng Y.T."/>
            <person name="Zhou J.M."/>
            <person name="Zhu Y.B."/>
            <person name="Zhang G.J."/>
            <person name="Wang J."/>
            <person name="Yao Y.G."/>
        </authorList>
    </citation>
    <scope>NUCLEOTIDE SEQUENCE [LARGE SCALE GENOMIC DNA]</scope>
</reference>
<dbReference type="Pfam" id="PF01352">
    <property type="entry name" value="KRAB"/>
    <property type="match status" value="1"/>
</dbReference>
<evidence type="ECO:0000256" key="13">
    <source>
        <dbReference type="SAM" id="MobiDB-lite"/>
    </source>
</evidence>
<dbReference type="CDD" id="cd07765">
    <property type="entry name" value="KRAB_A-box"/>
    <property type="match status" value="1"/>
</dbReference>
<keyword evidence="4" id="KW-0677">Repeat</keyword>
<dbReference type="FunFam" id="3.30.160.60:FF:001234">
    <property type="entry name" value="Zinc finger protein 394"/>
    <property type="match status" value="3"/>
</dbReference>
<keyword evidence="3" id="KW-0479">Metal-binding</keyword>
<feature type="domain" description="C2H2-type" evidence="14">
    <location>
        <begin position="636"/>
        <end position="663"/>
    </location>
</feature>
<feature type="domain" description="C2H2-type" evidence="14">
    <location>
        <begin position="525"/>
        <end position="552"/>
    </location>
</feature>
<keyword evidence="6" id="KW-0862">Zinc</keyword>
<feature type="domain" description="C2H2-type" evidence="14">
    <location>
        <begin position="414"/>
        <end position="441"/>
    </location>
</feature>
<dbReference type="eggNOG" id="KOG1721">
    <property type="taxonomic scope" value="Eukaryota"/>
</dbReference>
<dbReference type="Gene3D" id="6.10.140.140">
    <property type="match status" value="1"/>
</dbReference>
<feature type="region of interest" description="Disordered" evidence="13">
    <location>
        <begin position="245"/>
        <end position="287"/>
    </location>
</feature>
<feature type="domain" description="C2H2-type" evidence="14">
    <location>
        <begin position="553"/>
        <end position="579"/>
    </location>
</feature>
<organism evidence="17 18">
    <name type="scientific">Tupaia chinensis</name>
    <name type="common">Chinese tree shrew</name>
    <name type="synonym">Tupaia belangeri chinensis</name>
    <dbReference type="NCBI Taxonomy" id="246437"/>
    <lineage>
        <taxon>Eukaryota</taxon>
        <taxon>Metazoa</taxon>
        <taxon>Chordata</taxon>
        <taxon>Craniata</taxon>
        <taxon>Vertebrata</taxon>
        <taxon>Euteleostomi</taxon>
        <taxon>Mammalia</taxon>
        <taxon>Eutheria</taxon>
        <taxon>Euarchontoglires</taxon>
        <taxon>Scandentia</taxon>
        <taxon>Tupaiidae</taxon>
        <taxon>Tupaia</taxon>
    </lineage>
</organism>
<protein>
    <submittedName>
        <fullName evidence="17">Zinc finger protein 394</fullName>
    </submittedName>
</protein>
<dbReference type="FunFam" id="3.30.160.60:FF:000495">
    <property type="entry name" value="zinc finger protein 668"/>
    <property type="match status" value="2"/>
</dbReference>
<dbReference type="FunFam" id="1.10.4020.10:FF:000001">
    <property type="entry name" value="zinc finger protein 263 isoform X1"/>
    <property type="match status" value="1"/>
</dbReference>
<feature type="compositionally biased region" description="Basic and acidic residues" evidence="13">
    <location>
        <begin position="270"/>
        <end position="284"/>
    </location>
</feature>
<evidence type="ECO:0000256" key="12">
    <source>
        <dbReference type="PROSITE-ProRule" id="PRU00187"/>
    </source>
</evidence>
<dbReference type="EMBL" id="KB320709">
    <property type="protein sequence ID" value="ELW64879.1"/>
    <property type="molecule type" value="Genomic_DNA"/>
</dbReference>
<dbReference type="SMART" id="SM00431">
    <property type="entry name" value="SCAN"/>
    <property type="match status" value="1"/>
</dbReference>
<feature type="region of interest" description="Disordered" evidence="13">
    <location>
        <begin position="216"/>
        <end position="235"/>
    </location>
</feature>
<feature type="domain" description="C2H2-type" evidence="14">
    <location>
        <begin position="608"/>
        <end position="635"/>
    </location>
</feature>
<dbReference type="GO" id="GO:0008270">
    <property type="term" value="F:zinc ion binding"/>
    <property type="evidence" value="ECO:0007669"/>
    <property type="project" value="UniProtKB-KW"/>
</dbReference>
<dbReference type="FunFam" id="3.30.160.60:FF:002343">
    <property type="entry name" value="Zinc finger protein 33A"/>
    <property type="match status" value="3"/>
</dbReference>
<feature type="compositionally biased region" description="Basic and acidic residues" evidence="13">
    <location>
        <begin position="40"/>
        <end position="50"/>
    </location>
</feature>
<gene>
    <name evidence="17" type="ORF">TREES_T100020589</name>
</gene>
<dbReference type="GO" id="GO:0002682">
    <property type="term" value="P:regulation of immune system process"/>
    <property type="evidence" value="ECO:0007669"/>
    <property type="project" value="TreeGrafter"/>
</dbReference>
<keyword evidence="8" id="KW-0238">DNA-binding</keyword>
<sequence length="664" mass="76439">MNWSLIAPRRGSNGKVEAWMMAARSRVATPPPPERLLVVKVEDDSPRGGESDQPGAWQDPETSRQHFRQFRYQEVAGPEEALSRLRELCRRWLRPEMHSKEQILELLVLEQFLTILPEEMQAWVREHCGESGEEAVAVVRAVQRALDGTSPEGLVPFEDVAVSLTWEEWERLDTAQKDFRESTHKDGGSTVMPSSETRAETQELIAKQEILEEAEPQGQLPEASQGKTSVFPECGDTHENRVEMHLEKSSSLKLENSPEEQGLTTVSELNKNDSKDKGDSKNDEFGSNARNFNSVFCQRVQTTEKPADGAEYRNKCRQNLNMVRHHLVEPHKSIDSGENVLSSGLLEARRQFCEERPYKCENCGKSFKRRSDLFKHQRIHTGERPYGCSVCGKSFSQSATLIKHQRTHTGEKPYVCLKCGERFRQSSHLNRHQRTHSGEKYCKCEECGETCHVANLLRHQRLHKGERPYKCGDCEKSFRQRSDLFKHQRIHTGERPYGCSVCGKSFSQSATLIKHQRTHTGEKPYACLKCGERFRQSSHLNRHQRTHNGKKYCKCEECGKTCHVANLLRHQRLHKGERPYKCGDCEKSFRQRSQLFKHQRIHTGERPYGCSVCGKSFSQSATLVKHQRTHTGEKPYKCFECGESFRQSTHLIRHQRTHRNKVSF</sequence>
<dbReference type="PANTHER" id="PTHR24399:SF54">
    <property type="entry name" value="GASTRULA ZINC FINGER PROTEIN XLCGF26.1-LIKE-RELATED"/>
    <property type="match status" value="1"/>
</dbReference>
<evidence type="ECO:0000256" key="9">
    <source>
        <dbReference type="ARBA" id="ARBA00023163"/>
    </source>
</evidence>
<proteinExistence type="inferred from homology"/>